<protein>
    <submittedName>
        <fullName evidence="1">Uncharacterized protein</fullName>
    </submittedName>
</protein>
<comment type="caution">
    <text evidence="1">The sequence shown here is derived from an EMBL/GenBank/DDBJ whole genome shotgun (WGS) entry which is preliminary data.</text>
</comment>
<keyword evidence="2" id="KW-1185">Reference proteome</keyword>
<sequence length="106" mass="11959">MLKGKVLSTHHATNATWSKWISLITQRACIGNMNSPGILEIITNWLEGENFGFMDEEEQEQVTCAEEAPPYNQLPAEETLYALFTDSSCHIVGMNRKWKAAVWSPT</sequence>
<proteinExistence type="predicted"/>
<evidence type="ECO:0000313" key="1">
    <source>
        <dbReference type="EMBL" id="RMC05630.1"/>
    </source>
</evidence>
<dbReference type="AlphaFoldDB" id="A0A3M0K320"/>
<accession>A0A3M0K320</accession>
<gene>
    <name evidence="1" type="ORF">DUI87_17715</name>
</gene>
<name>A0A3M0K320_HIRRU</name>
<reference evidence="1 2" key="1">
    <citation type="submission" date="2018-07" db="EMBL/GenBank/DDBJ databases">
        <title>A high quality draft genome assembly of the barn swallow (H. rustica rustica).</title>
        <authorList>
            <person name="Formenti G."/>
            <person name="Chiara M."/>
            <person name="Poveda L."/>
            <person name="Francoijs K.-J."/>
            <person name="Bonisoli-Alquati A."/>
            <person name="Canova L."/>
            <person name="Gianfranceschi L."/>
            <person name="Horner D.S."/>
            <person name="Saino N."/>
        </authorList>
    </citation>
    <scope>NUCLEOTIDE SEQUENCE [LARGE SCALE GENOMIC DNA]</scope>
    <source>
        <strain evidence="1">Chelidonia</strain>
        <tissue evidence="1">Blood</tissue>
    </source>
</reference>
<evidence type="ECO:0000313" key="2">
    <source>
        <dbReference type="Proteomes" id="UP000269221"/>
    </source>
</evidence>
<dbReference type="EMBL" id="QRBI01000122">
    <property type="protein sequence ID" value="RMC05630.1"/>
    <property type="molecule type" value="Genomic_DNA"/>
</dbReference>
<dbReference type="OrthoDB" id="9950135at2759"/>
<dbReference type="Proteomes" id="UP000269221">
    <property type="component" value="Unassembled WGS sequence"/>
</dbReference>
<organism evidence="1 2">
    <name type="scientific">Hirundo rustica rustica</name>
    <dbReference type="NCBI Taxonomy" id="333673"/>
    <lineage>
        <taxon>Eukaryota</taxon>
        <taxon>Metazoa</taxon>
        <taxon>Chordata</taxon>
        <taxon>Craniata</taxon>
        <taxon>Vertebrata</taxon>
        <taxon>Euteleostomi</taxon>
        <taxon>Archelosauria</taxon>
        <taxon>Archosauria</taxon>
        <taxon>Dinosauria</taxon>
        <taxon>Saurischia</taxon>
        <taxon>Theropoda</taxon>
        <taxon>Coelurosauria</taxon>
        <taxon>Aves</taxon>
        <taxon>Neognathae</taxon>
        <taxon>Neoaves</taxon>
        <taxon>Telluraves</taxon>
        <taxon>Australaves</taxon>
        <taxon>Passeriformes</taxon>
        <taxon>Sylvioidea</taxon>
        <taxon>Hirundinidae</taxon>
        <taxon>Hirundo</taxon>
    </lineage>
</organism>